<dbReference type="EMBL" id="MCFC01000012">
    <property type="protein sequence ID" value="ORY31946.1"/>
    <property type="molecule type" value="Genomic_DNA"/>
</dbReference>
<sequence length="195" mass="21117">MLLKKESALAAILPLHRNACSDVLRQSQRSLGNIETHNRGQRSACPNLYCCQHSSPPFCRFLSSIFNRYNKETGGNLANMPMNINPYMIHHPLVNPQELPFPTVVLPGGGRVAIYPAVRTRYPGPNIGIGAGGMGMPHPLGGPLGWGAGVGIDNTAAAWRRYVGLGGFLTGYPIDMRLPGRPGLGGYWGGWELRD</sequence>
<dbReference type="Proteomes" id="UP000193986">
    <property type="component" value="Unassembled WGS sequence"/>
</dbReference>
<organism evidence="1 2">
    <name type="scientific">Naematelia encephala</name>
    <dbReference type="NCBI Taxonomy" id="71784"/>
    <lineage>
        <taxon>Eukaryota</taxon>
        <taxon>Fungi</taxon>
        <taxon>Dikarya</taxon>
        <taxon>Basidiomycota</taxon>
        <taxon>Agaricomycotina</taxon>
        <taxon>Tremellomycetes</taxon>
        <taxon>Tremellales</taxon>
        <taxon>Naemateliaceae</taxon>
        <taxon>Naematelia</taxon>
    </lineage>
</organism>
<dbReference type="InParanoid" id="A0A1Y2BB55"/>
<keyword evidence="2" id="KW-1185">Reference proteome</keyword>
<comment type="caution">
    <text evidence="1">The sequence shown here is derived from an EMBL/GenBank/DDBJ whole genome shotgun (WGS) entry which is preliminary data.</text>
</comment>
<accession>A0A1Y2BB55</accession>
<proteinExistence type="predicted"/>
<evidence type="ECO:0000313" key="1">
    <source>
        <dbReference type="EMBL" id="ORY31946.1"/>
    </source>
</evidence>
<name>A0A1Y2BB55_9TREE</name>
<dbReference type="OrthoDB" id="2573713at2759"/>
<protein>
    <submittedName>
        <fullName evidence="1">Uncharacterized protein</fullName>
    </submittedName>
</protein>
<reference evidence="1 2" key="1">
    <citation type="submission" date="2016-07" db="EMBL/GenBank/DDBJ databases">
        <title>Pervasive Adenine N6-methylation of Active Genes in Fungi.</title>
        <authorList>
            <consortium name="DOE Joint Genome Institute"/>
            <person name="Mondo S.J."/>
            <person name="Dannebaum R.O."/>
            <person name="Kuo R.C."/>
            <person name="Labutti K."/>
            <person name="Haridas S."/>
            <person name="Kuo A."/>
            <person name="Salamov A."/>
            <person name="Ahrendt S.R."/>
            <person name="Lipzen A."/>
            <person name="Sullivan W."/>
            <person name="Andreopoulos W.B."/>
            <person name="Clum A."/>
            <person name="Lindquist E."/>
            <person name="Daum C."/>
            <person name="Ramamoorthy G.K."/>
            <person name="Gryganskyi A."/>
            <person name="Culley D."/>
            <person name="Magnuson J.K."/>
            <person name="James T.Y."/>
            <person name="O'Malley M.A."/>
            <person name="Stajich J.E."/>
            <person name="Spatafora J.W."/>
            <person name="Visel A."/>
            <person name="Grigoriev I.V."/>
        </authorList>
    </citation>
    <scope>NUCLEOTIDE SEQUENCE [LARGE SCALE GENOMIC DNA]</scope>
    <source>
        <strain evidence="1 2">68-887.2</strain>
    </source>
</reference>
<gene>
    <name evidence="1" type="ORF">BCR39DRAFT_587209</name>
</gene>
<dbReference type="AlphaFoldDB" id="A0A1Y2BB55"/>
<evidence type="ECO:0000313" key="2">
    <source>
        <dbReference type="Proteomes" id="UP000193986"/>
    </source>
</evidence>